<name>A0A2T2ZXE2_9PEZI</name>
<dbReference type="EMBL" id="KZ678584">
    <property type="protein sequence ID" value="PSR78935.1"/>
    <property type="molecule type" value="Genomic_DNA"/>
</dbReference>
<sequence>MNGFYSCFFFFVLGMVRFLWMMAGRPLPMWEMSMSCPFYYITSTWLLLSIVVAVRCIWNRGKLIPPLTLHTSNTSTISNSRAVYLTVRGEA</sequence>
<dbReference type="Proteomes" id="UP000241462">
    <property type="component" value="Unassembled WGS sequence"/>
</dbReference>
<reference evidence="2 3" key="1">
    <citation type="journal article" date="2018" name="Mycol. Prog.">
        <title>Coniella lustricola, a new species from submerged detritus.</title>
        <authorList>
            <person name="Raudabaugh D.B."/>
            <person name="Iturriaga T."/>
            <person name="Carver A."/>
            <person name="Mondo S."/>
            <person name="Pangilinan J."/>
            <person name="Lipzen A."/>
            <person name="He G."/>
            <person name="Amirebrahimi M."/>
            <person name="Grigoriev I.V."/>
            <person name="Miller A.N."/>
        </authorList>
    </citation>
    <scope>NUCLEOTIDE SEQUENCE [LARGE SCALE GENOMIC DNA]</scope>
    <source>
        <strain evidence="2 3">B22-T-1</strain>
    </source>
</reference>
<gene>
    <name evidence="2" type="ORF">BD289DRAFT_443140</name>
</gene>
<evidence type="ECO:0000256" key="1">
    <source>
        <dbReference type="SAM" id="Phobius"/>
    </source>
</evidence>
<dbReference type="AlphaFoldDB" id="A0A2T2ZXE2"/>
<keyword evidence="1" id="KW-1133">Transmembrane helix</keyword>
<feature type="transmembrane region" description="Helical" evidence="1">
    <location>
        <begin position="38"/>
        <end position="58"/>
    </location>
</feature>
<feature type="transmembrane region" description="Helical" evidence="1">
    <location>
        <begin position="7"/>
        <end position="23"/>
    </location>
</feature>
<dbReference type="InParanoid" id="A0A2T2ZXE2"/>
<protein>
    <submittedName>
        <fullName evidence="2">Uncharacterized protein</fullName>
    </submittedName>
</protein>
<keyword evidence="1" id="KW-0812">Transmembrane</keyword>
<evidence type="ECO:0000313" key="3">
    <source>
        <dbReference type="Proteomes" id="UP000241462"/>
    </source>
</evidence>
<organism evidence="2 3">
    <name type="scientific">Coniella lustricola</name>
    <dbReference type="NCBI Taxonomy" id="2025994"/>
    <lineage>
        <taxon>Eukaryota</taxon>
        <taxon>Fungi</taxon>
        <taxon>Dikarya</taxon>
        <taxon>Ascomycota</taxon>
        <taxon>Pezizomycotina</taxon>
        <taxon>Sordariomycetes</taxon>
        <taxon>Sordariomycetidae</taxon>
        <taxon>Diaporthales</taxon>
        <taxon>Schizoparmaceae</taxon>
        <taxon>Coniella</taxon>
    </lineage>
</organism>
<keyword evidence="1" id="KW-0472">Membrane</keyword>
<proteinExistence type="predicted"/>
<evidence type="ECO:0000313" key="2">
    <source>
        <dbReference type="EMBL" id="PSR78935.1"/>
    </source>
</evidence>
<keyword evidence="3" id="KW-1185">Reference proteome</keyword>
<accession>A0A2T2ZXE2</accession>